<evidence type="ECO:0000313" key="2">
    <source>
        <dbReference type="Proteomes" id="UP000799770"/>
    </source>
</evidence>
<accession>A0A6A5YGQ7</accession>
<dbReference type="EMBL" id="ML977364">
    <property type="protein sequence ID" value="KAF2106276.1"/>
    <property type="molecule type" value="Genomic_DNA"/>
</dbReference>
<evidence type="ECO:0000313" key="1">
    <source>
        <dbReference type="EMBL" id="KAF2106276.1"/>
    </source>
</evidence>
<dbReference type="Proteomes" id="UP000799770">
    <property type="component" value="Unassembled WGS sequence"/>
</dbReference>
<name>A0A6A5YGQ7_9PLEO</name>
<gene>
    <name evidence="1" type="ORF">BDV96DRAFT_591196</name>
</gene>
<organism evidence="1 2">
    <name type="scientific">Lophiotrema nucula</name>
    <dbReference type="NCBI Taxonomy" id="690887"/>
    <lineage>
        <taxon>Eukaryota</taxon>
        <taxon>Fungi</taxon>
        <taxon>Dikarya</taxon>
        <taxon>Ascomycota</taxon>
        <taxon>Pezizomycotina</taxon>
        <taxon>Dothideomycetes</taxon>
        <taxon>Pleosporomycetidae</taxon>
        <taxon>Pleosporales</taxon>
        <taxon>Lophiotremataceae</taxon>
        <taxon>Lophiotrema</taxon>
    </lineage>
</organism>
<reference evidence="1" key="1">
    <citation type="journal article" date="2020" name="Stud. Mycol.">
        <title>101 Dothideomycetes genomes: a test case for predicting lifestyles and emergence of pathogens.</title>
        <authorList>
            <person name="Haridas S."/>
            <person name="Albert R."/>
            <person name="Binder M."/>
            <person name="Bloem J."/>
            <person name="Labutti K."/>
            <person name="Salamov A."/>
            <person name="Andreopoulos B."/>
            <person name="Baker S."/>
            <person name="Barry K."/>
            <person name="Bills G."/>
            <person name="Bluhm B."/>
            <person name="Cannon C."/>
            <person name="Castanera R."/>
            <person name="Culley D."/>
            <person name="Daum C."/>
            <person name="Ezra D."/>
            <person name="Gonzalez J."/>
            <person name="Henrissat B."/>
            <person name="Kuo A."/>
            <person name="Liang C."/>
            <person name="Lipzen A."/>
            <person name="Lutzoni F."/>
            <person name="Magnuson J."/>
            <person name="Mondo S."/>
            <person name="Nolan M."/>
            <person name="Ohm R."/>
            <person name="Pangilinan J."/>
            <person name="Park H.-J."/>
            <person name="Ramirez L."/>
            <person name="Alfaro M."/>
            <person name="Sun H."/>
            <person name="Tritt A."/>
            <person name="Yoshinaga Y."/>
            <person name="Zwiers L.-H."/>
            <person name="Turgeon B."/>
            <person name="Goodwin S."/>
            <person name="Spatafora J."/>
            <person name="Crous P."/>
            <person name="Grigoriev I."/>
        </authorList>
    </citation>
    <scope>NUCLEOTIDE SEQUENCE</scope>
    <source>
        <strain evidence="1">CBS 627.86</strain>
    </source>
</reference>
<proteinExistence type="predicted"/>
<protein>
    <submittedName>
        <fullName evidence="1">Uncharacterized protein</fullName>
    </submittedName>
</protein>
<dbReference type="AlphaFoldDB" id="A0A6A5YGQ7"/>
<sequence>MLKALQLFEHGPIYVVLKTEVLPTNHLLYMYRLLGSTSTLKDLAGKSSLDHLKHSYISILKYESRFRIPCPGVATTNRLVVHAVTISRK</sequence>
<keyword evidence="2" id="KW-1185">Reference proteome</keyword>